<keyword evidence="5" id="KW-1003">Cell membrane</keyword>
<dbReference type="InterPro" id="IPR003961">
    <property type="entry name" value="FN3_dom"/>
</dbReference>
<evidence type="ECO:0000256" key="13">
    <source>
        <dbReference type="ARBA" id="ARBA00023157"/>
    </source>
</evidence>
<keyword evidence="13" id="KW-1015">Disulfide bond</keyword>
<dbReference type="GO" id="GO:0009897">
    <property type="term" value="C:external side of plasma membrane"/>
    <property type="evidence" value="ECO:0007669"/>
    <property type="project" value="TreeGrafter"/>
</dbReference>
<evidence type="ECO:0000256" key="12">
    <source>
        <dbReference type="ARBA" id="ARBA00023136"/>
    </source>
</evidence>
<dbReference type="GO" id="GO:0060397">
    <property type="term" value="P:growth hormone receptor signaling pathway via JAK-STAT"/>
    <property type="evidence" value="ECO:0007669"/>
    <property type="project" value="Ensembl"/>
</dbReference>
<evidence type="ECO:0000256" key="15">
    <source>
        <dbReference type="ARBA" id="ARBA00023180"/>
    </source>
</evidence>
<dbReference type="PROSITE" id="PS01352">
    <property type="entry name" value="HEMATOPO_REC_L_F1"/>
    <property type="match status" value="1"/>
</dbReference>
<evidence type="ECO:0000256" key="6">
    <source>
        <dbReference type="ARBA" id="ARBA00022525"/>
    </source>
</evidence>
<keyword evidence="14" id="KW-0675">Receptor</keyword>
<evidence type="ECO:0000313" key="20">
    <source>
        <dbReference type="Ensembl" id="ENSNNAP00000009743.1"/>
    </source>
</evidence>
<dbReference type="PANTHER" id="PTHR23037:SF46">
    <property type="entry name" value="INTERLEUKIN 5 RECEPTOR SUBUNIT ALPHA"/>
    <property type="match status" value="1"/>
</dbReference>
<evidence type="ECO:0000256" key="3">
    <source>
        <dbReference type="ARBA" id="ARBA00007885"/>
    </source>
</evidence>
<dbReference type="OMA" id="YKPQLYN"/>
<dbReference type="Ensembl" id="ENSNNAT00000010209.1">
    <property type="protein sequence ID" value="ENSNNAP00000009743.1"/>
    <property type="gene ID" value="ENSNNAG00000006471.1"/>
</dbReference>
<evidence type="ECO:0000256" key="4">
    <source>
        <dbReference type="ARBA" id="ARBA00017448"/>
    </source>
</evidence>
<reference evidence="20" key="1">
    <citation type="submission" date="2025-08" db="UniProtKB">
        <authorList>
            <consortium name="Ensembl"/>
        </authorList>
    </citation>
    <scope>IDENTIFICATION</scope>
</reference>
<dbReference type="Pfam" id="PF12772">
    <property type="entry name" value="GHBP"/>
    <property type="match status" value="1"/>
</dbReference>
<evidence type="ECO:0000256" key="18">
    <source>
        <dbReference type="SAM" id="Phobius"/>
    </source>
</evidence>
<evidence type="ECO:0000256" key="1">
    <source>
        <dbReference type="ARBA" id="ARBA00004251"/>
    </source>
</evidence>
<dbReference type="InterPro" id="IPR003528">
    <property type="entry name" value="Long_hematopoietin_rcpt_CS"/>
</dbReference>
<dbReference type="GO" id="GO:0006897">
    <property type="term" value="P:endocytosis"/>
    <property type="evidence" value="ECO:0007669"/>
    <property type="project" value="UniProtKB-KW"/>
</dbReference>
<evidence type="ECO:0000256" key="8">
    <source>
        <dbReference type="ARBA" id="ARBA00022583"/>
    </source>
</evidence>
<feature type="domain" description="Fibronectin type-III" evidence="19">
    <location>
        <begin position="154"/>
        <end position="256"/>
    </location>
</feature>
<keyword evidence="9 18" id="KW-0812">Transmembrane</keyword>
<evidence type="ECO:0000256" key="10">
    <source>
        <dbReference type="ARBA" id="ARBA00022729"/>
    </source>
</evidence>
<feature type="region of interest" description="Disordered" evidence="17">
    <location>
        <begin position="500"/>
        <end position="521"/>
    </location>
</feature>
<evidence type="ECO:0000313" key="21">
    <source>
        <dbReference type="Proteomes" id="UP000694559"/>
    </source>
</evidence>
<dbReference type="GO" id="GO:0070195">
    <property type="term" value="C:growth hormone receptor complex"/>
    <property type="evidence" value="ECO:0007669"/>
    <property type="project" value="Ensembl"/>
</dbReference>
<evidence type="ECO:0000256" key="2">
    <source>
        <dbReference type="ARBA" id="ARBA00004613"/>
    </source>
</evidence>
<feature type="transmembrane region" description="Helical" evidence="18">
    <location>
        <begin position="267"/>
        <end position="289"/>
    </location>
</feature>
<proteinExistence type="inferred from homology"/>
<dbReference type="PROSITE" id="PS50853">
    <property type="entry name" value="FN3"/>
    <property type="match status" value="1"/>
</dbReference>
<organism evidence="20 21">
    <name type="scientific">Naja naja</name>
    <name type="common">Indian cobra</name>
    <dbReference type="NCBI Taxonomy" id="35670"/>
    <lineage>
        <taxon>Eukaryota</taxon>
        <taxon>Metazoa</taxon>
        <taxon>Chordata</taxon>
        <taxon>Craniata</taxon>
        <taxon>Vertebrata</taxon>
        <taxon>Euteleostomi</taxon>
        <taxon>Lepidosauria</taxon>
        <taxon>Squamata</taxon>
        <taxon>Bifurcata</taxon>
        <taxon>Unidentata</taxon>
        <taxon>Episquamata</taxon>
        <taxon>Toxicofera</taxon>
        <taxon>Serpentes</taxon>
        <taxon>Colubroidea</taxon>
        <taxon>Elapidae</taxon>
        <taxon>Elapinae</taxon>
        <taxon>Naja</taxon>
    </lineage>
</organism>
<dbReference type="Pfam" id="PF09067">
    <property type="entry name" value="EpoR_lig-bind"/>
    <property type="match status" value="1"/>
</dbReference>
<dbReference type="GO" id="GO:0042445">
    <property type="term" value="P:hormone metabolic process"/>
    <property type="evidence" value="ECO:0007669"/>
    <property type="project" value="Ensembl"/>
</dbReference>
<evidence type="ECO:0000256" key="5">
    <source>
        <dbReference type="ARBA" id="ARBA00022475"/>
    </source>
</evidence>
<keyword evidence="10" id="KW-0732">Signal</keyword>
<dbReference type="InterPro" id="IPR036116">
    <property type="entry name" value="FN3_sf"/>
</dbReference>
<evidence type="ECO:0000256" key="17">
    <source>
        <dbReference type="SAM" id="MobiDB-lite"/>
    </source>
</evidence>
<dbReference type="PANTHER" id="PTHR23037">
    <property type="entry name" value="CYTOKINE RECEPTOR"/>
    <property type="match status" value="1"/>
</dbReference>
<reference evidence="20" key="2">
    <citation type="submission" date="2025-09" db="UniProtKB">
        <authorList>
            <consortium name="Ensembl"/>
        </authorList>
    </citation>
    <scope>IDENTIFICATION</scope>
</reference>
<dbReference type="AlphaFoldDB" id="A0A8C6X6K3"/>
<name>A0A8C6X6K3_NAJNA</name>
<dbReference type="GO" id="GO:0004903">
    <property type="term" value="F:growth hormone receptor activity"/>
    <property type="evidence" value="ECO:0007669"/>
    <property type="project" value="Ensembl"/>
</dbReference>
<dbReference type="GO" id="GO:0048009">
    <property type="term" value="P:insulin-like growth factor receptor signaling pathway"/>
    <property type="evidence" value="ECO:0007669"/>
    <property type="project" value="Ensembl"/>
</dbReference>
<evidence type="ECO:0000256" key="16">
    <source>
        <dbReference type="ARBA" id="ARBA00031294"/>
    </source>
</evidence>
<keyword evidence="7" id="KW-0597">Phosphoprotein</keyword>
<dbReference type="InterPro" id="IPR013783">
    <property type="entry name" value="Ig-like_fold"/>
</dbReference>
<dbReference type="OrthoDB" id="9890215at2759"/>
<dbReference type="GO" id="GO:0036464">
    <property type="term" value="C:cytoplasmic ribonucleoprotein granule"/>
    <property type="evidence" value="ECO:0007669"/>
    <property type="project" value="Ensembl"/>
</dbReference>
<dbReference type="InterPro" id="IPR025871">
    <property type="entry name" value="GHBP"/>
</dbReference>
<keyword evidence="15" id="KW-0325">Glycoprotein</keyword>
<dbReference type="GO" id="GO:0017046">
    <property type="term" value="F:peptide hormone binding"/>
    <property type="evidence" value="ECO:0007669"/>
    <property type="project" value="Ensembl"/>
</dbReference>
<keyword evidence="8" id="KW-0254">Endocytosis</keyword>
<dbReference type="GO" id="GO:0005615">
    <property type="term" value="C:extracellular space"/>
    <property type="evidence" value="ECO:0007669"/>
    <property type="project" value="Ensembl"/>
</dbReference>
<dbReference type="CDD" id="cd00063">
    <property type="entry name" value="FN3"/>
    <property type="match status" value="1"/>
</dbReference>
<sequence length="646" mass="72355">MNCCKLRTTCIDNFEAVMFQSQLSEFYLSLNICSFLLFAPFPVFPFPFPTAASREPHIIQCRSPEMETFSCYWYTDDFPHELEPGKIQLLYCIRSSEGEEWKDCPDYTTSGENSCYFNASFTSIWVPYSVRLYIADQLYDEKDFRVEDIVIPDPPVGLNWTVLNTSPSGVYTDVEVTWKPPPSADVQNGWLIPFYQLQYKDVNATEWHELDPKRATEVPVYSLKTCQDYEIRVRAKGTPEVYGEFSDVLYVTFGSKGLVPCEEEFQIPWPLVMAFGILGLMVMLSLVFFSKQQKLKILIFPPVPVPKIKGIDPDLLKKGKLDEVNSILASHGSYMPQLYGDDSWVEFIELDIDDAEDRTEGSDTDRLLGDVHTKSHGCLTVRDDDSGRASCCEPDIPETDFSASDTCDGTSDIDQSKKISDKEEDLLCLDQKDNEKSIPGLDVASACLPSDNPTKEQDLKSHVPAPEITNPLVQTQLSNHSSLGNIDFYTQVSNITPRGSVVLSPGQKMKTGKTQSEAQREPVAQCQPTLAMDNAYFCELDVKKCVTVTPPKEEEPEVQVQSFSEDAYLTTDSLVIHPVIPAMVATAAEEKDPETSEIPVADYTSIHMVQSPQGLVLNATALHVPDKEFIMSSGYVSTEQLNKILS</sequence>
<protein>
    <recommendedName>
        <fullName evidence="4">Growth hormone receptor</fullName>
    </recommendedName>
    <alternativeName>
        <fullName evidence="16">Somatotropin receptor</fullName>
    </alternativeName>
</protein>
<accession>A0A8C6X6K3</accession>
<dbReference type="InterPro" id="IPR015152">
    <property type="entry name" value="Growth/epo_recpt_lig-bind"/>
</dbReference>
<keyword evidence="12 18" id="KW-0472">Membrane</keyword>
<keyword evidence="11 18" id="KW-1133">Transmembrane helix</keyword>
<evidence type="ECO:0000256" key="14">
    <source>
        <dbReference type="ARBA" id="ARBA00023170"/>
    </source>
</evidence>
<dbReference type="SUPFAM" id="SSF49265">
    <property type="entry name" value="Fibronectin type III"/>
    <property type="match status" value="2"/>
</dbReference>
<keyword evidence="21" id="KW-1185">Reference proteome</keyword>
<keyword evidence="6" id="KW-0964">Secreted</keyword>
<evidence type="ECO:0000256" key="11">
    <source>
        <dbReference type="ARBA" id="ARBA00022989"/>
    </source>
</evidence>
<comment type="similarity">
    <text evidence="3">Belongs to the type I cytokine receptor family. Type 1 subfamily.</text>
</comment>
<evidence type="ECO:0000259" key="19">
    <source>
        <dbReference type="PROSITE" id="PS50853"/>
    </source>
</evidence>
<dbReference type="GO" id="GO:0060400">
    <property type="term" value="P:negative regulation of growth hormone receptor signaling pathway"/>
    <property type="evidence" value="ECO:0007669"/>
    <property type="project" value="Ensembl"/>
</dbReference>
<evidence type="ECO:0000256" key="9">
    <source>
        <dbReference type="ARBA" id="ARBA00022692"/>
    </source>
</evidence>
<dbReference type="GO" id="GO:0042803">
    <property type="term" value="F:protein homodimerization activity"/>
    <property type="evidence" value="ECO:0007669"/>
    <property type="project" value="Ensembl"/>
</dbReference>
<dbReference type="GO" id="GO:0005829">
    <property type="term" value="C:cytosol"/>
    <property type="evidence" value="ECO:0007669"/>
    <property type="project" value="Ensembl"/>
</dbReference>
<comment type="subcellular location">
    <subcellularLocation>
        <location evidence="1">Cell membrane</location>
        <topology evidence="1">Single-pass type I membrane protein</topology>
    </subcellularLocation>
    <subcellularLocation>
        <location evidence="2">Secreted</location>
    </subcellularLocation>
</comment>
<dbReference type="Gene3D" id="2.60.40.10">
    <property type="entry name" value="Immunoglobulins"/>
    <property type="match status" value="2"/>
</dbReference>
<feature type="transmembrane region" description="Helical" evidence="18">
    <location>
        <begin position="26"/>
        <end position="48"/>
    </location>
</feature>
<dbReference type="GO" id="GO:0040018">
    <property type="term" value="P:positive regulation of multicellular organism growth"/>
    <property type="evidence" value="ECO:0007669"/>
    <property type="project" value="Ensembl"/>
</dbReference>
<gene>
    <name evidence="20" type="primary">GHR</name>
</gene>
<evidence type="ECO:0000256" key="7">
    <source>
        <dbReference type="ARBA" id="ARBA00022553"/>
    </source>
</evidence>
<dbReference type="GeneTree" id="ENSGT00940000159987"/>
<dbReference type="Proteomes" id="UP000694559">
    <property type="component" value="Unplaced"/>
</dbReference>
<dbReference type="GO" id="GO:0043161">
    <property type="term" value="P:proteasome-mediated ubiquitin-dependent protein catabolic process"/>
    <property type="evidence" value="ECO:0007669"/>
    <property type="project" value="Ensembl"/>
</dbReference>